<keyword evidence="1" id="KW-1133">Transmembrane helix</keyword>
<reference evidence="2 3" key="1">
    <citation type="submission" date="2024-03" db="EMBL/GenBank/DDBJ databases">
        <title>Actinomycetospora sp. OC33-EN07, a novel actinomycete isolated from wild orchid (Aerides multiflora).</title>
        <authorList>
            <person name="Suriyachadkun C."/>
        </authorList>
    </citation>
    <scope>NUCLEOTIDE SEQUENCE [LARGE SCALE GENOMIC DNA]</scope>
    <source>
        <strain evidence="2 3">OC33-EN07</strain>
    </source>
</reference>
<keyword evidence="1" id="KW-0472">Membrane</keyword>
<organism evidence="2 3">
    <name type="scientific">Actinomycetospora flava</name>
    <dbReference type="NCBI Taxonomy" id="3129232"/>
    <lineage>
        <taxon>Bacteria</taxon>
        <taxon>Bacillati</taxon>
        <taxon>Actinomycetota</taxon>
        <taxon>Actinomycetes</taxon>
        <taxon>Pseudonocardiales</taxon>
        <taxon>Pseudonocardiaceae</taxon>
        <taxon>Actinomycetospora</taxon>
    </lineage>
</organism>
<proteinExistence type="predicted"/>
<keyword evidence="3" id="KW-1185">Reference proteome</keyword>
<dbReference type="EMBL" id="JBBEGM010000025">
    <property type="protein sequence ID" value="MEJ2865974.1"/>
    <property type="molecule type" value="Genomic_DNA"/>
</dbReference>
<dbReference type="Proteomes" id="UP001369736">
    <property type="component" value="Unassembled WGS sequence"/>
</dbReference>
<comment type="caution">
    <text evidence="2">The sequence shown here is derived from an EMBL/GenBank/DDBJ whole genome shotgun (WGS) entry which is preliminary data.</text>
</comment>
<accession>A0ABU8MF64</accession>
<evidence type="ECO:0000256" key="1">
    <source>
        <dbReference type="SAM" id="Phobius"/>
    </source>
</evidence>
<name>A0ABU8MF64_9PSEU</name>
<evidence type="ECO:0000313" key="3">
    <source>
        <dbReference type="Proteomes" id="UP001369736"/>
    </source>
</evidence>
<keyword evidence="1" id="KW-0812">Transmembrane</keyword>
<gene>
    <name evidence="2" type="ORF">WCD58_32815</name>
</gene>
<feature type="transmembrane region" description="Helical" evidence="1">
    <location>
        <begin position="194"/>
        <end position="216"/>
    </location>
</feature>
<evidence type="ECO:0000313" key="2">
    <source>
        <dbReference type="EMBL" id="MEJ2865974.1"/>
    </source>
</evidence>
<sequence>MEVKANVISSPLDTLDGEVAEGVEIARLLNNSSLGDQEAIAKRLVGRKEISKNFKEHAAGLRSKNDGHQTREDQIDERVADELEHRGYTFEAELRYRRLLHMPGAASRLAMLLEAKGFTNEAWELYAHAARLREPTALFRLAVICQQRGETEWAVRLASSASATIPPTTISALAKNVEGLVAARAFKRPRHRAAAGPVLGTTAATFAMGSMLYVFADRTDLARTAFSHAVGRGHTPSAVALIDMAEPQKTVGNPQLDQILCRADRDLSLTLKEQATWGPPASLRRPFDELRGSLKGSSFKELTAEARCRTTSKSRTEAVERITHLARTITLLRGYARCSDWSPNGFAKLTQASVEVGAEVQRKIRSKPDSVRLARFIWERAGSELAGRLDPTIEGDLVLDYPDTEPEPSSGGVIRYRKEFQRLPDDELETFVLTLAGMSTDAVSEVVEQDAGKTSQTLQNAMARLHAGQAGEQRLPEALNLLFAEVQDALDEVPGEDLVGGRGSSA</sequence>
<dbReference type="RefSeq" id="WP_337707356.1">
    <property type="nucleotide sequence ID" value="NZ_JBBEGM010000025.1"/>
</dbReference>
<protein>
    <submittedName>
        <fullName evidence="2">Uncharacterized protein</fullName>
    </submittedName>
</protein>